<keyword evidence="1" id="KW-0812">Transmembrane</keyword>
<evidence type="ECO:0000256" key="1">
    <source>
        <dbReference type="SAM" id="Phobius"/>
    </source>
</evidence>
<accession>A0ABY9RUS9</accession>
<keyword evidence="3" id="KW-1185">Reference proteome</keyword>
<feature type="transmembrane region" description="Helical" evidence="1">
    <location>
        <begin position="42"/>
        <end position="65"/>
    </location>
</feature>
<dbReference type="Proteomes" id="UP001250858">
    <property type="component" value="Chromosome"/>
</dbReference>
<organism evidence="2 3">
    <name type="scientific">Streptomyces roseicoloratus</name>
    <dbReference type="NCBI Taxonomy" id="2508722"/>
    <lineage>
        <taxon>Bacteria</taxon>
        <taxon>Bacillati</taxon>
        <taxon>Actinomycetota</taxon>
        <taxon>Actinomycetes</taxon>
        <taxon>Kitasatosporales</taxon>
        <taxon>Streptomycetaceae</taxon>
        <taxon>Streptomyces</taxon>
    </lineage>
</organism>
<dbReference type="EMBL" id="CP133762">
    <property type="protein sequence ID" value="WMX45241.1"/>
    <property type="molecule type" value="Genomic_DNA"/>
</dbReference>
<protein>
    <submittedName>
        <fullName evidence="2">Uncharacterized protein</fullName>
    </submittedName>
</protein>
<sequence length="110" mass="11466">MKDGIGFLAVLGGFGVALVVWGIGATPALTGGFEGEGRDFSVVWLELPVMLLGTPALALGVWALFRRRSPAVLALAVLATLLTAGWAGAEWLETRVPEFRYEQGAAGPVA</sequence>
<evidence type="ECO:0000313" key="2">
    <source>
        <dbReference type="EMBL" id="WMX45241.1"/>
    </source>
</evidence>
<keyword evidence="1" id="KW-1133">Transmembrane helix</keyword>
<gene>
    <name evidence="2" type="ORF">RGF97_10800</name>
</gene>
<reference evidence="2 3" key="1">
    <citation type="submission" date="2023-09" db="EMBL/GenBank/DDBJ databases">
        <title>Complete genome of Streptomyces roseicoloratus T14.</title>
        <authorList>
            <person name="Bashizi T."/>
            <person name="Kim M.-J."/>
            <person name="Lee G."/>
            <person name="Tagele S.B."/>
            <person name="Shin J.-H."/>
        </authorList>
    </citation>
    <scope>NUCLEOTIDE SEQUENCE [LARGE SCALE GENOMIC DNA]</scope>
    <source>
        <strain evidence="2 3">T14</strain>
    </source>
</reference>
<evidence type="ECO:0000313" key="3">
    <source>
        <dbReference type="Proteomes" id="UP001250858"/>
    </source>
</evidence>
<feature type="transmembrane region" description="Helical" evidence="1">
    <location>
        <begin position="7"/>
        <end position="30"/>
    </location>
</feature>
<dbReference type="RefSeq" id="WP_128977119.1">
    <property type="nucleotide sequence ID" value="NZ_CP133762.1"/>
</dbReference>
<feature type="transmembrane region" description="Helical" evidence="1">
    <location>
        <begin position="72"/>
        <end position="89"/>
    </location>
</feature>
<name>A0ABY9RUS9_9ACTN</name>
<keyword evidence="1" id="KW-0472">Membrane</keyword>
<proteinExistence type="predicted"/>